<feature type="compositionally biased region" description="Polar residues" evidence="1">
    <location>
        <begin position="32"/>
        <end position="46"/>
    </location>
</feature>
<evidence type="ECO:0000313" key="3">
    <source>
        <dbReference type="EMBL" id="MBD8504991.1"/>
    </source>
</evidence>
<sequence length="375" mass="39080">MISARNTALTALLGVALLAGPACGSGVDVTPVSGSSSASPTENVIDNGQDAGPRADGNSTGGASTQGSGASVPGSEAPATGSPASSTSGPGSILVETKTFSGAAIPSVPVSLMLAAECDAANRDIPLGADFTTIYDGVTNAAGEALFADMPLGCYRANMDVPQNTNPVPEGMHTVILTEAIPDQSLWFRFTDDPIGEGNLRLGQIFVRDSVGNPISRAALELEQCGTSNRMTTVNSDREGRILLEVPRAECYTVVGTSGTSEWTLTSRPVIDSGTSNFALDIVLERAGTEPTCEATAIEADLALPYEYGTTPVSVDCADGWAAIRWPESPGDNQRLVQLVDGEWTTYIGFPHQQCWAEARGNGVPDRLQKYFQEC</sequence>
<evidence type="ECO:0000256" key="2">
    <source>
        <dbReference type="SAM" id="SignalP"/>
    </source>
</evidence>
<proteinExistence type="predicted"/>
<evidence type="ECO:0008006" key="5">
    <source>
        <dbReference type="Google" id="ProtNLM"/>
    </source>
</evidence>
<keyword evidence="2" id="KW-0732">Signal</keyword>
<protein>
    <recommendedName>
        <fullName evidence="5">Prealbumin-like fold domain-containing protein</fullName>
    </recommendedName>
</protein>
<evidence type="ECO:0000256" key="1">
    <source>
        <dbReference type="SAM" id="MobiDB-lite"/>
    </source>
</evidence>
<evidence type="ECO:0000313" key="4">
    <source>
        <dbReference type="Proteomes" id="UP000642993"/>
    </source>
</evidence>
<dbReference type="EMBL" id="JACYWE010000001">
    <property type="protein sequence ID" value="MBD8504991.1"/>
    <property type="molecule type" value="Genomic_DNA"/>
</dbReference>
<keyword evidence="4" id="KW-1185">Reference proteome</keyword>
<accession>A0A927J9H6</accession>
<feature type="signal peptide" evidence="2">
    <location>
        <begin position="1"/>
        <end position="24"/>
    </location>
</feature>
<dbReference type="Proteomes" id="UP000642993">
    <property type="component" value="Unassembled WGS sequence"/>
</dbReference>
<feature type="region of interest" description="Disordered" evidence="1">
    <location>
        <begin position="29"/>
        <end position="90"/>
    </location>
</feature>
<gene>
    <name evidence="3" type="ORF">HT102_00620</name>
</gene>
<dbReference type="AlphaFoldDB" id="A0A927J9H6"/>
<feature type="chain" id="PRO_5037679748" description="Prealbumin-like fold domain-containing protein" evidence="2">
    <location>
        <begin position="25"/>
        <end position="375"/>
    </location>
</feature>
<name>A0A927J9H6_9ACTN</name>
<reference evidence="3" key="1">
    <citation type="submission" date="2020-09" db="EMBL/GenBank/DDBJ databases">
        <title>Hoyosella lacisalsi sp. nov., a halotolerant actinobacterium isolated from soil of Lake Gudzhirganskoe.</title>
        <authorList>
            <person name="Yang Q."/>
            <person name="Guo P.Y."/>
            <person name="Liu S.W."/>
            <person name="Li F.N."/>
            <person name="Sun C.H."/>
        </authorList>
    </citation>
    <scope>NUCLEOTIDE SEQUENCE</scope>
    <source>
        <strain evidence="3">G463</strain>
    </source>
</reference>
<organism evidence="3 4">
    <name type="scientific">Lolliginicoccus lacisalsi</name>
    <dbReference type="NCBI Taxonomy" id="2742202"/>
    <lineage>
        <taxon>Bacteria</taxon>
        <taxon>Bacillati</taxon>
        <taxon>Actinomycetota</taxon>
        <taxon>Actinomycetes</taxon>
        <taxon>Mycobacteriales</taxon>
        <taxon>Hoyosellaceae</taxon>
        <taxon>Lolliginicoccus</taxon>
    </lineage>
</organism>
<feature type="compositionally biased region" description="Low complexity" evidence="1">
    <location>
        <begin position="61"/>
        <end position="90"/>
    </location>
</feature>
<comment type="caution">
    <text evidence="3">The sequence shown here is derived from an EMBL/GenBank/DDBJ whole genome shotgun (WGS) entry which is preliminary data.</text>
</comment>
<dbReference type="RefSeq" id="WP_192037484.1">
    <property type="nucleotide sequence ID" value="NZ_JACYWE010000001.1"/>
</dbReference>